<dbReference type="InterPro" id="IPR036388">
    <property type="entry name" value="WH-like_DNA-bd_sf"/>
</dbReference>
<dbReference type="InterPro" id="IPR008920">
    <property type="entry name" value="TF_FadR/GntR_C"/>
</dbReference>
<dbReference type="Pfam" id="PF00392">
    <property type="entry name" value="GntR"/>
    <property type="match status" value="1"/>
</dbReference>
<evidence type="ECO:0000259" key="4">
    <source>
        <dbReference type="PROSITE" id="PS50949"/>
    </source>
</evidence>
<reference evidence="6" key="1">
    <citation type="submission" date="2018-09" db="EMBL/GenBank/DDBJ databases">
        <title>Acidovorax cavernicola nov. sp. isolated from Gruta de las Maravillas (Aracena, Spain).</title>
        <authorList>
            <person name="Jurado V."/>
            <person name="Gutierrez-Patricio S."/>
            <person name="Gonzalez-Pimentel J.L."/>
            <person name="Miller A.Z."/>
            <person name="Laiz L."/>
            <person name="Saiz-Jimenez C."/>
        </authorList>
    </citation>
    <scope>NUCLEOTIDE SEQUENCE [LARGE SCALE GENOMIC DNA]</scope>
    <source>
        <strain evidence="6">1011MAR3C25</strain>
    </source>
</reference>
<proteinExistence type="predicted"/>
<dbReference type="PANTHER" id="PTHR43537:SF5">
    <property type="entry name" value="UXU OPERON TRANSCRIPTIONAL REGULATOR"/>
    <property type="match status" value="1"/>
</dbReference>
<protein>
    <submittedName>
        <fullName evidence="5">GntR family transcriptional regulator</fullName>
    </submittedName>
</protein>
<dbReference type="Gene3D" id="1.20.120.530">
    <property type="entry name" value="GntR ligand-binding domain-like"/>
    <property type="match status" value="1"/>
</dbReference>
<dbReference type="Pfam" id="PF07729">
    <property type="entry name" value="FCD"/>
    <property type="match status" value="1"/>
</dbReference>
<evidence type="ECO:0000256" key="3">
    <source>
        <dbReference type="ARBA" id="ARBA00023163"/>
    </source>
</evidence>
<dbReference type="Gene3D" id="1.10.10.10">
    <property type="entry name" value="Winged helix-like DNA-binding domain superfamily/Winged helix DNA-binding domain"/>
    <property type="match status" value="1"/>
</dbReference>
<dbReference type="SUPFAM" id="SSF46785">
    <property type="entry name" value="Winged helix' DNA-binding domain"/>
    <property type="match status" value="1"/>
</dbReference>
<dbReference type="PROSITE" id="PS50949">
    <property type="entry name" value="HTH_GNTR"/>
    <property type="match status" value="1"/>
</dbReference>
<dbReference type="GO" id="GO:0003677">
    <property type="term" value="F:DNA binding"/>
    <property type="evidence" value="ECO:0007669"/>
    <property type="project" value="UniProtKB-KW"/>
</dbReference>
<dbReference type="EMBL" id="QZCG01000009">
    <property type="protein sequence ID" value="RJE84099.1"/>
    <property type="molecule type" value="Genomic_DNA"/>
</dbReference>
<dbReference type="OrthoDB" id="9806293at2"/>
<accession>A0A418ST68</accession>
<evidence type="ECO:0000256" key="2">
    <source>
        <dbReference type="ARBA" id="ARBA00023125"/>
    </source>
</evidence>
<dbReference type="SMART" id="SM00345">
    <property type="entry name" value="HTH_GNTR"/>
    <property type="match status" value="1"/>
</dbReference>
<dbReference type="CDD" id="cd07377">
    <property type="entry name" value="WHTH_GntR"/>
    <property type="match status" value="1"/>
</dbReference>
<name>A0A418ST68_9RHOB</name>
<dbReference type="PRINTS" id="PR00035">
    <property type="entry name" value="HTHGNTR"/>
</dbReference>
<dbReference type="InterPro" id="IPR036390">
    <property type="entry name" value="WH_DNA-bd_sf"/>
</dbReference>
<dbReference type="Proteomes" id="UP000284202">
    <property type="component" value="Unassembled WGS sequence"/>
</dbReference>
<feature type="domain" description="HTH gntR-type" evidence="4">
    <location>
        <begin position="22"/>
        <end position="88"/>
    </location>
</feature>
<gene>
    <name evidence="5" type="ORF">D3P04_13900</name>
</gene>
<evidence type="ECO:0000256" key="1">
    <source>
        <dbReference type="ARBA" id="ARBA00023015"/>
    </source>
</evidence>
<sequence length="260" mass="29606">MHLAVNIDSKRFRIKMNKSVDERDGQKVARKIREAILRLELRPGLTLDEADLAEQMNVSRTPVREAIIQLISDGLVHRHGRKAIVATMDFDEVPKLYDALLVSSRLIHRLAAEHRTDEDLAAIHKTMLAFERSKDVSNGVERSEANLQFHLAISRAAHNRYFSTFYDNALLGTIRLARACFAQISTVEYLNPTTKEELATHLAETERQHRALYAAIDACDVELADKLAVDHYVLTRNRVEKVLFRVDPAVENMDLSKELP</sequence>
<keyword evidence="6" id="KW-1185">Reference proteome</keyword>
<dbReference type="AlphaFoldDB" id="A0A418ST68"/>
<organism evidence="5 6">
    <name type="scientific">Paracoccus onubensis</name>
    <dbReference type="NCBI Taxonomy" id="1675788"/>
    <lineage>
        <taxon>Bacteria</taxon>
        <taxon>Pseudomonadati</taxon>
        <taxon>Pseudomonadota</taxon>
        <taxon>Alphaproteobacteria</taxon>
        <taxon>Rhodobacterales</taxon>
        <taxon>Paracoccaceae</taxon>
        <taxon>Paracoccus</taxon>
    </lineage>
</organism>
<dbReference type="PANTHER" id="PTHR43537">
    <property type="entry name" value="TRANSCRIPTIONAL REGULATOR, GNTR FAMILY"/>
    <property type="match status" value="1"/>
</dbReference>
<evidence type="ECO:0000313" key="5">
    <source>
        <dbReference type="EMBL" id="RJE84099.1"/>
    </source>
</evidence>
<dbReference type="InterPro" id="IPR011711">
    <property type="entry name" value="GntR_C"/>
</dbReference>
<keyword evidence="2" id="KW-0238">DNA-binding</keyword>
<keyword evidence="3" id="KW-0804">Transcription</keyword>
<evidence type="ECO:0000313" key="6">
    <source>
        <dbReference type="Proteomes" id="UP000284202"/>
    </source>
</evidence>
<dbReference type="SUPFAM" id="SSF48008">
    <property type="entry name" value="GntR ligand-binding domain-like"/>
    <property type="match status" value="1"/>
</dbReference>
<keyword evidence="1" id="KW-0805">Transcription regulation</keyword>
<dbReference type="SMART" id="SM00895">
    <property type="entry name" value="FCD"/>
    <property type="match status" value="1"/>
</dbReference>
<dbReference type="GO" id="GO:0003700">
    <property type="term" value="F:DNA-binding transcription factor activity"/>
    <property type="evidence" value="ECO:0007669"/>
    <property type="project" value="InterPro"/>
</dbReference>
<comment type="caution">
    <text evidence="5">The sequence shown here is derived from an EMBL/GenBank/DDBJ whole genome shotgun (WGS) entry which is preliminary data.</text>
</comment>
<dbReference type="InterPro" id="IPR000524">
    <property type="entry name" value="Tscrpt_reg_HTH_GntR"/>
</dbReference>